<dbReference type="Pfam" id="PF01963">
    <property type="entry name" value="TraB_PrgY_gumN"/>
    <property type="match status" value="1"/>
</dbReference>
<dbReference type="GO" id="GO:0004222">
    <property type="term" value="F:metalloendopeptidase activity"/>
    <property type="evidence" value="ECO:0007669"/>
    <property type="project" value="TreeGrafter"/>
</dbReference>
<keyword evidence="4" id="KW-0645">Protease</keyword>
<comment type="cofactor">
    <cofactor evidence="1">
        <name>Mn(2+)</name>
        <dbReference type="ChEBI" id="CHEBI:29035"/>
    </cofactor>
</comment>
<keyword evidence="12" id="KW-0325">Glycoprotein</keyword>
<comment type="subcellular location">
    <subcellularLocation>
        <location evidence="3">Membrane</location>
        <topology evidence="3">Single-pass type I membrane protein</topology>
    </subcellularLocation>
</comment>
<evidence type="ECO:0000256" key="11">
    <source>
        <dbReference type="ARBA" id="ARBA00023136"/>
    </source>
</evidence>
<protein>
    <recommendedName>
        <fullName evidence="14">TraB/GumN family protein</fullName>
    </recommendedName>
</protein>
<keyword evidence="6" id="KW-0479">Metal-binding</keyword>
<gene>
    <name evidence="13" type="ORF">MNBD_GAMMA08-2136</name>
</gene>
<sequence>MKNIKLRLALVLLFVSLFTPLYAATQNVSAELENKRGILHPKGLLWKIEKQGMPPSYLYGTMHVSDPRVTKLAPPVERAFVKAEYFVMEVLMNFEAMGYMAQVSFFDNGRTLKEIMHQSEYERLTRLINERLFISESVVKHMKPWAVLMMLMVPADQQSTGAAALDMVLYRRATQRNAQVSGLETIEEQVSVFESMSLEDQLWMLNRSIDEIKTTDAQFPQMVDAYVDRDLAKLVAIQQAFMYEDSEIDDRFMHQLLNVRNVRMAKRAQPILKKGNAFIAIGALHLPGKTGVLHLLEQQGYVVTSIY</sequence>
<keyword evidence="7" id="KW-0732">Signal</keyword>
<evidence type="ECO:0000256" key="3">
    <source>
        <dbReference type="ARBA" id="ARBA00004479"/>
    </source>
</evidence>
<reference evidence="13" key="1">
    <citation type="submission" date="2018-06" db="EMBL/GenBank/DDBJ databases">
        <authorList>
            <person name="Zhirakovskaya E."/>
        </authorList>
    </citation>
    <scope>NUCLEOTIDE SEQUENCE</scope>
</reference>
<keyword evidence="8" id="KW-0378">Hydrolase</keyword>
<evidence type="ECO:0000256" key="4">
    <source>
        <dbReference type="ARBA" id="ARBA00022670"/>
    </source>
</evidence>
<evidence type="ECO:0000256" key="5">
    <source>
        <dbReference type="ARBA" id="ARBA00022692"/>
    </source>
</evidence>
<dbReference type="GO" id="GO:0046872">
    <property type="term" value="F:metal ion binding"/>
    <property type="evidence" value="ECO:0007669"/>
    <property type="project" value="UniProtKB-KW"/>
</dbReference>
<dbReference type="CDD" id="cd14789">
    <property type="entry name" value="Tiki"/>
    <property type="match status" value="1"/>
</dbReference>
<evidence type="ECO:0000256" key="8">
    <source>
        <dbReference type="ARBA" id="ARBA00022801"/>
    </source>
</evidence>
<keyword evidence="9" id="KW-1133">Transmembrane helix</keyword>
<evidence type="ECO:0000313" key="13">
    <source>
        <dbReference type="EMBL" id="VAW65499.1"/>
    </source>
</evidence>
<keyword evidence="11" id="KW-0472">Membrane</keyword>
<comment type="cofactor">
    <cofactor evidence="2">
        <name>Co(2+)</name>
        <dbReference type="ChEBI" id="CHEBI:48828"/>
    </cofactor>
</comment>
<proteinExistence type="predicted"/>
<dbReference type="PANTHER" id="PTHR31120:SF6">
    <property type="entry name" value="METALLOPROTEASE TIKI HOMOLOG"/>
    <property type="match status" value="1"/>
</dbReference>
<evidence type="ECO:0000256" key="2">
    <source>
        <dbReference type="ARBA" id="ARBA00001941"/>
    </source>
</evidence>
<dbReference type="InterPro" id="IPR040230">
    <property type="entry name" value="TIKI1/2-like"/>
</dbReference>
<evidence type="ECO:0000256" key="6">
    <source>
        <dbReference type="ARBA" id="ARBA00022723"/>
    </source>
</evidence>
<evidence type="ECO:0000256" key="12">
    <source>
        <dbReference type="ARBA" id="ARBA00023180"/>
    </source>
</evidence>
<evidence type="ECO:0000256" key="9">
    <source>
        <dbReference type="ARBA" id="ARBA00022989"/>
    </source>
</evidence>
<name>A0A3B0XUF0_9ZZZZ</name>
<evidence type="ECO:0008006" key="14">
    <source>
        <dbReference type="Google" id="ProtNLM"/>
    </source>
</evidence>
<keyword evidence="5" id="KW-0812">Transmembrane</keyword>
<dbReference type="GO" id="GO:0030178">
    <property type="term" value="P:negative regulation of Wnt signaling pathway"/>
    <property type="evidence" value="ECO:0007669"/>
    <property type="project" value="InterPro"/>
</dbReference>
<evidence type="ECO:0000256" key="10">
    <source>
        <dbReference type="ARBA" id="ARBA00023049"/>
    </source>
</evidence>
<dbReference type="InterPro" id="IPR002816">
    <property type="entry name" value="TraB/PrgY/GumN_fam"/>
</dbReference>
<organism evidence="13">
    <name type="scientific">hydrothermal vent metagenome</name>
    <dbReference type="NCBI Taxonomy" id="652676"/>
    <lineage>
        <taxon>unclassified sequences</taxon>
        <taxon>metagenomes</taxon>
        <taxon>ecological metagenomes</taxon>
    </lineage>
</organism>
<dbReference type="PANTHER" id="PTHR31120">
    <property type="entry name" value="METALLOPROTEASE TIKI"/>
    <property type="match status" value="1"/>
</dbReference>
<evidence type="ECO:0000256" key="1">
    <source>
        <dbReference type="ARBA" id="ARBA00001936"/>
    </source>
</evidence>
<accession>A0A3B0XUF0</accession>
<dbReference type="AlphaFoldDB" id="A0A3B0XUF0"/>
<keyword evidence="10" id="KW-0482">Metalloprotease</keyword>
<dbReference type="GO" id="GO:0006508">
    <property type="term" value="P:proteolysis"/>
    <property type="evidence" value="ECO:0007669"/>
    <property type="project" value="UniProtKB-KW"/>
</dbReference>
<evidence type="ECO:0000256" key="7">
    <source>
        <dbReference type="ARBA" id="ARBA00022729"/>
    </source>
</evidence>
<dbReference type="EMBL" id="UOFH01000317">
    <property type="protein sequence ID" value="VAW65499.1"/>
    <property type="molecule type" value="Genomic_DNA"/>
</dbReference>
<dbReference type="GO" id="GO:0016020">
    <property type="term" value="C:membrane"/>
    <property type="evidence" value="ECO:0007669"/>
    <property type="project" value="UniProtKB-SubCell"/>
</dbReference>